<evidence type="ECO:0000313" key="6">
    <source>
        <dbReference type="EMBL" id="CAI9101744.1"/>
    </source>
</evidence>
<name>A0AAV1D1K8_OLDCO</name>
<organism evidence="6 7">
    <name type="scientific">Oldenlandia corymbosa var. corymbosa</name>
    <dbReference type="NCBI Taxonomy" id="529605"/>
    <lineage>
        <taxon>Eukaryota</taxon>
        <taxon>Viridiplantae</taxon>
        <taxon>Streptophyta</taxon>
        <taxon>Embryophyta</taxon>
        <taxon>Tracheophyta</taxon>
        <taxon>Spermatophyta</taxon>
        <taxon>Magnoliopsida</taxon>
        <taxon>eudicotyledons</taxon>
        <taxon>Gunneridae</taxon>
        <taxon>Pentapetalae</taxon>
        <taxon>asterids</taxon>
        <taxon>lamiids</taxon>
        <taxon>Gentianales</taxon>
        <taxon>Rubiaceae</taxon>
        <taxon>Rubioideae</taxon>
        <taxon>Spermacoceae</taxon>
        <taxon>Hedyotis-Oldenlandia complex</taxon>
        <taxon>Oldenlandia</taxon>
    </lineage>
</organism>
<keyword evidence="3 4" id="KW-0808">Transferase</keyword>
<evidence type="ECO:0000256" key="4">
    <source>
        <dbReference type="RuleBase" id="RU003718"/>
    </source>
</evidence>
<dbReference type="FunFam" id="3.40.50.2000:FF:000020">
    <property type="entry name" value="Glycosyltransferase"/>
    <property type="match status" value="1"/>
</dbReference>
<dbReference type="CDD" id="cd03784">
    <property type="entry name" value="GT1_Gtf-like"/>
    <property type="match status" value="1"/>
</dbReference>
<evidence type="ECO:0000256" key="2">
    <source>
        <dbReference type="ARBA" id="ARBA00022676"/>
    </source>
</evidence>
<gene>
    <name evidence="6" type="ORF">OLC1_LOCUS11264</name>
</gene>
<dbReference type="EMBL" id="OX459121">
    <property type="protein sequence ID" value="CAI9101744.1"/>
    <property type="molecule type" value="Genomic_DNA"/>
</dbReference>
<dbReference type="PROSITE" id="PS00375">
    <property type="entry name" value="UDPGT"/>
    <property type="match status" value="1"/>
</dbReference>
<dbReference type="PANTHER" id="PTHR48048">
    <property type="entry name" value="GLYCOSYLTRANSFERASE"/>
    <property type="match status" value="1"/>
</dbReference>
<dbReference type="InterPro" id="IPR050481">
    <property type="entry name" value="UDP-glycosyltransf_plant"/>
</dbReference>
<dbReference type="InterPro" id="IPR002213">
    <property type="entry name" value="UDP_glucos_trans"/>
</dbReference>
<keyword evidence="7" id="KW-1185">Reference proteome</keyword>
<dbReference type="PANTHER" id="PTHR48048:SF30">
    <property type="entry name" value="GLYCOSYLTRANSFERASE"/>
    <property type="match status" value="1"/>
</dbReference>
<dbReference type="GO" id="GO:0035251">
    <property type="term" value="F:UDP-glucosyltransferase activity"/>
    <property type="evidence" value="ECO:0007669"/>
    <property type="project" value="InterPro"/>
</dbReference>
<protein>
    <recommendedName>
        <fullName evidence="5">Glycosyltransferase</fullName>
        <ecNumber evidence="5">2.4.1.-</ecNumber>
    </recommendedName>
</protein>
<proteinExistence type="inferred from homology"/>
<dbReference type="SUPFAM" id="SSF53756">
    <property type="entry name" value="UDP-Glycosyltransferase/glycogen phosphorylase"/>
    <property type="match status" value="1"/>
</dbReference>
<dbReference type="FunFam" id="3.40.50.2000:FF:000095">
    <property type="entry name" value="Glycosyltransferase"/>
    <property type="match status" value="1"/>
</dbReference>
<dbReference type="EC" id="2.4.1.-" evidence="5"/>
<dbReference type="Gene3D" id="3.40.50.2000">
    <property type="entry name" value="Glycogen Phosphorylase B"/>
    <property type="match status" value="2"/>
</dbReference>
<dbReference type="Pfam" id="PF00201">
    <property type="entry name" value="UDPGT"/>
    <property type="match status" value="1"/>
</dbReference>
<dbReference type="Proteomes" id="UP001161247">
    <property type="component" value="Chromosome 4"/>
</dbReference>
<dbReference type="InterPro" id="IPR035595">
    <property type="entry name" value="UDP_glycos_trans_CS"/>
</dbReference>
<accession>A0AAV1D1K8</accession>
<reference evidence="6" key="1">
    <citation type="submission" date="2023-03" db="EMBL/GenBank/DDBJ databases">
        <authorList>
            <person name="Julca I."/>
        </authorList>
    </citation>
    <scope>NUCLEOTIDE SEQUENCE</scope>
</reference>
<evidence type="ECO:0000256" key="1">
    <source>
        <dbReference type="ARBA" id="ARBA00009995"/>
    </source>
</evidence>
<evidence type="ECO:0000256" key="5">
    <source>
        <dbReference type="RuleBase" id="RU362057"/>
    </source>
</evidence>
<keyword evidence="2 4" id="KW-0328">Glycosyltransferase</keyword>
<evidence type="ECO:0000256" key="3">
    <source>
        <dbReference type="ARBA" id="ARBA00022679"/>
    </source>
</evidence>
<evidence type="ECO:0000313" key="7">
    <source>
        <dbReference type="Proteomes" id="UP001161247"/>
    </source>
</evidence>
<sequence>MTSLVLYPSPGMGHLISMVELGKFILNHHPEFEIVVLTVSLPVNTGATASYIKAVSASNTSITFISLPNVTLPHDLNSYTAMEAIIYDTLHLSNPHVHQALQSISSKNNNTTISAFIIDFFCYPSLSVSAQLNIPTYFFFTSGANCLATFLYFPTLHRSTTKSFKDMNEILHIPGLPPLPSSDMILPMLDRTTPEYACFLETATFLPKSSGIIINTFSSLEEEVLKSISQGTYVQDGPTPPLFPIGPLISTQGRGRKHDCLEWLDKQRSGSVVFLCFGSLGLFSAEQLREIAIGLEKSEKKFLWVVRSPPSKDKSKRYLPPPEPELDLLLPDGFLERTEDRGLIVKSWAPQLEILNHGSVGGFVTHCGWNSVLEAVCAGVPMVAWPLYAEQRINRIYLVEELKLALPMVEGENGFVNSIEVEKRVRELMDEEGGGGKLIRENIQAKKEEAELAMADGGSSVIELQKLVDSWKLSL</sequence>
<comment type="similarity">
    <text evidence="1 4">Belongs to the UDP-glycosyltransferase family.</text>
</comment>
<dbReference type="AlphaFoldDB" id="A0AAV1D1K8"/>